<gene>
    <name evidence="2" type="ORF">ALC60_13166</name>
</gene>
<name>A0A151WJ09_9HYME</name>
<dbReference type="EMBL" id="KQ983057">
    <property type="protein sequence ID" value="KYQ47801.1"/>
    <property type="molecule type" value="Genomic_DNA"/>
</dbReference>
<proteinExistence type="predicted"/>
<dbReference type="AlphaFoldDB" id="A0A151WJ09"/>
<sequence length="306" mass="35075">VNLSTVFIPQNIQNFSQLGDNFALPLNNRLNLTVDFIKCIESNIYKLPIEWISISNHSLPVLNNLASCSLHRTKEDRSLSQLAKDTRIFLRDMNDRVISTRADKSNVTIALDRQVYISKVNEMLQENTYKIIEKDLTRRIVTAYALLVNWKEEKYVSNSTHRSLLSNDGILPRAYALSKIKKKQDCPFRIIVSSINSTLYSLAVFFHSIVTTLYKPTFSSRYLNFCSQHLVSQKIGTIAGLIDREVLLSSPKFHFDNFCFIIKVLLENDYSLNFIFENISNRLKNIIMANNRNVVSGNSVNVVQPS</sequence>
<dbReference type="Pfam" id="PF26215">
    <property type="entry name" value="HTH_animal"/>
    <property type="match status" value="1"/>
</dbReference>
<evidence type="ECO:0000313" key="3">
    <source>
        <dbReference type="Proteomes" id="UP000075809"/>
    </source>
</evidence>
<dbReference type="Proteomes" id="UP000075809">
    <property type="component" value="Unassembled WGS sequence"/>
</dbReference>
<evidence type="ECO:0000313" key="2">
    <source>
        <dbReference type="EMBL" id="KYQ47801.1"/>
    </source>
</evidence>
<evidence type="ECO:0000259" key="1">
    <source>
        <dbReference type="Pfam" id="PF26215"/>
    </source>
</evidence>
<feature type="domain" description="Helix-turn-helix" evidence="1">
    <location>
        <begin position="221"/>
        <end position="279"/>
    </location>
</feature>
<feature type="non-terminal residue" evidence="2">
    <location>
        <position position="1"/>
    </location>
</feature>
<reference evidence="2 3" key="1">
    <citation type="submission" date="2015-09" db="EMBL/GenBank/DDBJ databases">
        <title>Trachymyrmex zeteki WGS genome.</title>
        <authorList>
            <person name="Nygaard S."/>
            <person name="Hu H."/>
            <person name="Boomsma J."/>
            <person name="Zhang G."/>
        </authorList>
    </citation>
    <scope>NUCLEOTIDE SEQUENCE [LARGE SCALE GENOMIC DNA]</scope>
    <source>
        <strain evidence="2">Tzet28-1</strain>
        <tissue evidence="2">Whole body</tissue>
    </source>
</reference>
<protein>
    <recommendedName>
        <fullName evidence="1">Helix-turn-helix domain-containing protein</fullName>
    </recommendedName>
</protein>
<accession>A0A151WJ09</accession>
<keyword evidence="3" id="KW-1185">Reference proteome</keyword>
<organism evidence="2 3">
    <name type="scientific">Mycetomoellerius zeteki</name>
    <dbReference type="NCBI Taxonomy" id="64791"/>
    <lineage>
        <taxon>Eukaryota</taxon>
        <taxon>Metazoa</taxon>
        <taxon>Ecdysozoa</taxon>
        <taxon>Arthropoda</taxon>
        <taxon>Hexapoda</taxon>
        <taxon>Insecta</taxon>
        <taxon>Pterygota</taxon>
        <taxon>Neoptera</taxon>
        <taxon>Endopterygota</taxon>
        <taxon>Hymenoptera</taxon>
        <taxon>Apocrita</taxon>
        <taxon>Aculeata</taxon>
        <taxon>Formicoidea</taxon>
        <taxon>Formicidae</taxon>
        <taxon>Myrmicinae</taxon>
        <taxon>Mycetomoellerius</taxon>
    </lineage>
</organism>
<dbReference type="InterPro" id="IPR058912">
    <property type="entry name" value="HTH_animal"/>
</dbReference>